<gene>
    <name evidence="2" type="ORF">LCGC14_2627090</name>
</gene>
<dbReference type="AlphaFoldDB" id="A0A0F9A1H4"/>
<evidence type="ECO:0000256" key="1">
    <source>
        <dbReference type="SAM" id="MobiDB-lite"/>
    </source>
</evidence>
<protein>
    <submittedName>
        <fullName evidence="2">Uncharacterized protein</fullName>
    </submittedName>
</protein>
<feature type="region of interest" description="Disordered" evidence="1">
    <location>
        <begin position="1"/>
        <end position="24"/>
    </location>
</feature>
<evidence type="ECO:0000313" key="2">
    <source>
        <dbReference type="EMBL" id="KKL01320.1"/>
    </source>
</evidence>
<reference evidence="2" key="1">
    <citation type="journal article" date="2015" name="Nature">
        <title>Complex archaea that bridge the gap between prokaryotes and eukaryotes.</title>
        <authorList>
            <person name="Spang A."/>
            <person name="Saw J.H."/>
            <person name="Jorgensen S.L."/>
            <person name="Zaremba-Niedzwiedzka K."/>
            <person name="Martijn J."/>
            <person name="Lind A.E."/>
            <person name="van Eijk R."/>
            <person name="Schleper C."/>
            <person name="Guy L."/>
            <person name="Ettema T.J."/>
        </authorList>
    </citation>
    <scope>NUCLEOTIDE SEQUENCE</scope>
</reference>
<feature type="non-terminal residue" evidence="2">
    <location>
        <position position="24"/>
    </location>
</feature>
<comment type="caution">
    <text evidence="2">The sequence shown here is derived from an EMBL/GenBank/DDBJ whole genome shotgun (WGS) entry which is preliminary data.</text>
</comment>
<accession>A0A0F9A1H4</accession>
<feature type="compositionally biased region" description="Basic and acidic residues" evidence="1">
    <location>
        <begin position="1"/>
        <end position="18"/>
    </location>
</feature>
<name>A0A0F9A1H4_9ZZZZ</name>
<sequence>MRNEGDIGNKGKTLKDLEGWTQTI</sequence>
<organism evidence="2">
    <name type="scientific">marine sediment metagenome</name>
    <dbReference type="NCBI Taxonomy" id="412755"/>
    <lineage>
        <taxon>unclassified sequences</taxon>
        <taxon>metagenomes</taxon>
        <taxon>ecological metagenomes</taxon>
    </lineage>
</organism>
<proteinExistence type="predicted"/>
<dbReference type="EMBL" id="LAZR01044970">
    <property type="protein sequence ID" value="KKL01320.1"/>
    <property type="molecule type" value="Genomic_DNA"/>
</dbReference>